<reference evidence="1 2" key="1">
    <citation type="journal article" date="2017" name="ISME J.">
        <title>Energy and carbon metabolisms in a deep terrestrial subsurface fluid microbial community.</title>
        <authorList>
            <person name="Momper L."/>
            <person name="Jungbluth S.P."/>
            <person name="Lee M.D."/>
            <person name="Amend J.P."/>
        </authorList>
    </citation>
    <scope>NUCLEOTIDE SEQUENCE [LARGE SCALE GENOMIC DNA]</scope>
    <source>
        <strain evidence="1">SURF_26</strain>
    </source>
</reference>
<sequence length="335" mass="38128">MNKGISYFGSRLPEHVFPDLKKIKDATCTYVVHTFSEEDMMFYRGNMKSIVAETKKLGMKAHIDPWGVAGLFGGETFSYYVARELGVRQVTSEGRLAPLACLNNPEARNFMRSWVDAAVEIGADSIFWDEPHFYVPGWFGFSEPKSEWGCRCGVCKKMYRDMYGEELPETMNPQVIAFQDECLISFLTEMCAYTAEKGCENTVCMLPNEEVRDSGFWRRVGSIKHISSFGTDPYWIPRKKADPKFNMDSFLRPFCREVRYVAETNNIGGHIWIQNFHIPAGWEPDIEQVASIAVEEGITDLTAWTFYGAKGMSSLCADQPEKVWETLARVYSSLG</sequence>
<comment type="caution">
    <text evidence="1">The sequence shown here is derived from an EMBL/GenBank/DDBJ whole genome shotgun (WGS) entry which is preliminary data.</text>
</comment>
<gene>
    <name evidence="1" type="ORF">C4541_02975</name>
</gene>
<protein>
    <recommendedName>
        <fullName evidence="3">DUF4015 domain-containing protein</fullName>
    </recommendedName>
</protein>
<evidence type="ECO:0000313" key="2">
    <source>
        <dbReference type="Proteomes" id="UP000266426"/>
    </source>
</evidence>
<proteinExistence type="predicted"/>
<dbReference type="Gene3D" id="3.20.20.80">
    <property type="entry name" value="Glycosidases"/>
    <property type="match status" value="1"/>
</dbReference>
<evidence type="ECO:0008006" key="3">
    <source>
        <dbReference type="Google" id="ProtNLM"/>
    </source>
</evidence>
<dbReference type="EMBL" id="QZJZ01000018">
    <property type="protein sequence ID" value="RJP60976.1"/>
    <property type="molecule type" value="Genomic_DNA"/>
</dbReference>
<dbReference type="SUPFAM" id="SSF51445">
    <property type="entry name" value="(Trans)glycosidases"/>
    <property type="match status" value="1"/>
</dbReference>
<accession>A0A3A4R963</accession>
<dbReference type="Proteomes" id="UP000266426">
    <property type="component" value="Unassembled WGS sequence"/>
</dbReference>
<name>A0A3A4R963_9BACT</name>
<dbReference type="AlphaFoldDB" id="A0A3A4R963"/>
<dbReference type="InterPro" id="IPR017853">
    <property type="entry name" value="GH"/>
</dbReference>
<evidence type="ECO:0000313" key="1">
    <source>
        <dbReference type="EMBL" id="RJP60976.1"/>
    </source>
</evidence>
<organism evidence="1 2">
    <name type="scientific">Candidatus Auribacter fodinae</name>
    <dbReference type="NCBI Taxonomy" id="2093366"/>
    <lineage>
        <taxon>Bacteria</taxon>
        <taxon>Pseudomonadati</taxon>
        <taxon>Candidatus Auribacterota</taxon>
        <taxon>Candidatus Auribacteria</taxon>
        <taxon>Candidatus Auribacterales</taxon>
        <taxon>Candidatus Auribacteraceae</taxon>
        <taxon>Candidatus Auribacter</taxon>
    </lineage>
</organism>